<dbReference type="Proteomes" id="UP000053030">
    <property type="component" value="Unassembled WGS sequence"/>
</dbReference>
<organism evidence="1 2">
    <name type="scientific">Idiomarina zobellii</name>
    <dbReference type="NCBI Taxonomy" id="86103"/>
    <lineage>
        <taxon>Bacteria</taxon>
        <taxon>Pseudomonadati</taxon>
        <taxon>Pseudomonadota</taxon>
        <taxon>Gammaproteobacteria</taxon>
        <taxon>Alteromonadales</taxon>
        <taxon>Idiomarinaceae</taxon>
        <taxon>Idiomarina</taxon>
    </lineage>
</organism>
<proteinExistence type="predicted"/>
<comment type="caution">
    <text evidence="1">The sequence shown here is derived from an EMBL/GenBank/DDBJ whole genome shotgun (WGS) entry which is preliminary data.</text>
</comment>
<evidence type="ECO:0000313" key="1">
    <source>
        <dbReference type="EMBL" id="KPD24320.1"/>
    </source>
</evidence>
<sequence length="178" mass="20579">MFKKLKEILLGRSPNNVLESKVESKQNQVRYTMRDEQLVETDAVFDAWTSGDIAKMRAALSEKTNLIDRHFLLMGLVDQSYKHRKEDKEWERFCAEISELHIKEFPEIKPTLVKSLNGILPRVTTFQKYATLLTEQNDFDRAVEVCEVALSYGLRDGTKSGFEGRIERIKRKAAKHSA</sequence>
<name>A0A837NG65_9GAMM</name>
<gene>
    <name evidence="1" type="ORF">AFK76_04835</name>
</gene>
<dbReference type="EMBL" id="LHSG01000003">
    <property type="protein sequence ID" value="KPD24320.1"/>
    <property type="molecule type" value="Genomic_DNA"/>
</dbReference>
<dbReference type="OrthoDB" id="6398477at2"/>
<accession>A0A837NG65</accession>
<evidence type="ECO:0000313" key="2">
    <source>
        <dbReference type="Proteomes" id="UP000053030"/>
    </source>
</evidence>
<keyword evidence="2" id="KW-1185">Reference proteome</keyword>
<dbReference type="RefSeq" id="WP_053953164.1">
    <property type="nucleotide sequence ID" value="NZ_FNCB01000003.1"/>
</dbReference>
<reference evidence="1 2" key="1">
    <citation type="submission" date="2015-08" db="EMBL/GenBank/DDBJ databases">
        <title>Genome sequencing and assembly of the deep-sea bacterium Idiomarina zobellii.</title>
        <authorList>
            <person name="Mithoefer S.D."/>
            <person name="Rheaume B.A."/>
            <person name="MacLea K.S."/>
        </authorList>
    </citation>
    <scope>NUCLEOTIDE SEQUENCE [LARGE SCALE GENOMIC DNA]</scope>
    <source>
        <strain evidence="1 2">KMM 231</strain>
    </source>
</reference>
<protein>
    <submittedName>
        <fullName evidence="1">Uncharacterized protein</fullName>
    </submittedName>
</protein>
<dbReference type="AlphaFoldDB" id="A0A837NG65"/>